<dbReference type="Proteomes" id="UP000027135">
    <property type="component" value="Unassembled WGS sequence"/>
</dbReference>
<name>A0A067RG38_ZOONE</name>
<sequence length="233" mass="25693">MWLCQLSDGIPPLTGIEPHQYELRVGEDWEGDGGLLNAFHIDNLIKLLDICHGQRLEKEQQLVLFLVFEHVDQDLASYMERCPPPGLGSRRIKGDVATRVAEAFEAAADSPTCSMGNKALSRKRSKKVEGRLDTRLMNGLNRHLETRPLLETQLFPQQQAAHPRGLSEVGRPGLDSRLEHGPPPSTEWSYASTPPTFQNLSSAVCELCLKAVLPAHSPISIVKCNSPPTACSI</sequence>
<keyword evidence="2" id="KW-0132">Cell division</keyword>
<keyword evidence="3" id="KW-1185">Reference proteome</keyword>
<evidence type="ECO:0000313" key="3">
    <source>
        <dbReference type="Proteomes" id="UP000027135"/>
    </source>
</evidence>
<keyword evidence="2" id="KW-0808">Transferase</keyword>
<dbReference type="STRING" id="136037.A0A067RG38"/>
<dbReference type="GO" id="GO:0051301">
    <property type="term" value="P:cell division"/>
    <property type="evidence" value="ECO:0007669"/>
    <property type="project" value="UniProtKB-KW"/>
</dbReference>
<gene>
    <name evidence="2" type="ORF">L798_14967</name>
</gene>
<accession>A0A067RG38</accession>
<organism evidence="2 3">
    <name type="scientific">Zootermopsis nevadensis</name>
    <name type="common">Dampwood termite</name>
    <dbReference type="NCBI Taxonomy" id="136037"/>
    <lineage>
        <taxon>Eukaryota</taxon>
        <taxon>Metazoa</taxon>
        <taxon>Ecdysozoa</taxon>
        <taxon>Arthropoda</taxon>
        <taxon>Hexapoda</taxon>
        <taxon>Insecta</taxon>
        <taxon>Pterygota</taxon>
        <taxon>Neoptera</taxon>
        <taxon>Polyneoptera</taxon>
        <taxon>Dictyoptera</taxon>
        <taxon>Blattodea</taxon>
        <taxon>Blattoidea</taxon>
        <taxon>Termitoidae</taxon>
        <taxon>Termopsidae</taxon>
        <taxon>Zootermopsis</taxon>
    </lineage>
</organism>
<dbReference type="EMBL" id="KK852496">
    <property type="protein sequence ID" value="KDR22722.1"/>
    <property type="molecule type" value="Genomic_DNA"/>
</dbReference>
<dbReference type="GO" id="GO:0016301">
    <property type="term" value="F:kinase activity"/>
    <property type="evidence" value="ECO:0007669"/>
    <property type="project" value="UniProtKB-KW"/>
</dbReference>
<keyword evidence="2" id="KW-0131">Cell cycle</keyword>
<evidence type="ECO:0000313" key="2">
    <source>
        <dbReference type="EMBL" id="KDR22722.1"/>
    </source>
</evidence>
<proteinExistence type="predicted"/>
<keyword evidence="2" id="KW-0418">Kinase</keyword>
<feature type="region of interest" description="Disordered" evidence="1">
    <location>
        <begin position="157"/>
        <end position="192"/>
    </location>
</feature>
<dbReference type="eggNOG" id="KOG0594">
    <property type="taxonomic scope" value="Eukaryota"/>
</dbReference>
<evidence type="ECO:0000256" key="1">
    <source>
        <dbReference type="SAM" id="MobiDB-lite"/>
    </source>
</evidence>
<protein>
    <submittedName>
        <fullName evidence="2">Cell division protein kinase 4</fullName>
    </submittedName>
</protein>
<reference evidence="2 3" key="1">
    <citation type="journal article" date="2014" name="Nat. Commun.">
        <title>Molecular traces of alternative social organization in a termite genome.</title>
        <authorList>
            <person name="Terrapon N."/>
            <person name="Li C."/>
            <person name="Robertson H.M."/>
            <person name="Ji L."/>
            <person name="Meng X."/>
            <person name="Booth W."/>
            <person name="Chen Z."/>
            <person name="Childers C.P."/>
            <person name="Glastad K.M."/>
            <person name="Gokhale K."/>
            <person name="Gowin J."/>
            <person name="Gronenberg W."/>
            <person name="Hermansen R.A."/>
            <person name="Hu H."/>
            <person name="Hunt B.G."/>
            <person name="Huylmans A.K."/>
            <person name="Khalil S.M."/>
            <person name="Mitchell R.D."/>
            <person name="Munoz-Torres M.C."/>
            <person name="Mustard J.A."/>
            <person name="Pan H."/>
            <person name="Reese J.T."/>
            <person name="Scharf M.E."/>
            <person name="Sun F."/>
            <person name="Vogel H."/>
            <person name="Xiao J."/>
            <person name="Yang W."/>
            <person name="Yang Z."/>
            <person name="Yang Z."/>
            <person name="Zhou J."/>
            <person name="Zhu J."/>
            <person name="Brent C.S."/>
            <person name="Elsik C.G."/>
            <person name="Goodisman M.A."/>
            <person name="Liberles D.A."/>
            <person name="Roe R.M."/>
            <person name="Vargo E.L."/>
            <person name="Vilcinskas A."/>
            <person name="Wang J."/>
            <person name="Bornberg-Bauer E."/>
            <person name="Korb J."/>
            <person name="Zhang G."/>
            <person name="Liebig J."/>
        </authorList>
    </citation>
    <scope>NUCLEOTIDE SEQUENCE [LARGE SCALE GENOMIC DNA]</scope>
    <source>
        <tissue evidence="2">Whole organism</tissue>
    </source>
</reference>
<dbReference type="AlphaFoldDB" id="A0A067RG38"/>
<dbReference type="InParanoid" id="A0A067RG38"/>